<dbReference type="GO" id="GO:0005524">
    <property type="term" value="F:ATP binding"/>
    <property type="evidence" value="ECO:0007669"/>
    <property type="project" value="UniProtKB-KW"/>
</dbReference>
<feature type="binding site" evidence="10">
    <location>
        <position position="178"/>
    </location>
    <ligand>
        <name>ATP</name>
        <dbReference type="ChEBI" id="CHEBI:30616"/>
    </ligand>
</feature>
<name>A0A1G1V448_9BACT</name>
<evidence type="ECO:0000256" key="6">
    <source>
        <dbReference type="ARBA" id="ARBA00022777"/>
    </source>
</evidence>
<feature type="domain" description="Aspartate/glutamate/uridylate kinase" evidence="12">
    <location>
        <begin position="4"/>
        <end position="244"/>
    </location>
</feature>
<dbReference type="GO" id="GO:0016301">
    <property type="term" value="F:kinase activity"/>
    <property type="evidence" value="ECO:0007669"/>
    <property type="project" value="UniProtKB-KW"/>
</dbReference>
<evidence type="ECO:0000313" key="14">
    <source>
        <dbReference type="Proteomes" id="UP000178272"/>
    </source>
</evidence>
<evidence type="ECO:0000256" key="8">
    <source>
        <dbReference type="ARBA" id="ARBA00023229"/>
    </source>
</evidence>
<dbReference type="PANTHER" id="PTHR43654">
    <property type="entry name" value="GLUTAMATE 5-KINASE"/>
    <property type="match status" value="1"/>
</dbReference>
<feature type="binding site" evidence="10">
    <location>
        <position position="228"/>
    </location>
    <ligand>
        <name>ATP</name>
        <dbReference type="ChEBI" id="CHEBI:30616"/>
    </ligand>
</feature>
<reference evidence="13 14" key="1">
    <citation type="journal article" date="2016" name="Nat. Commun.">
        <title>Thousands of microbial genomes shed light on interconnected biogeochemical processes in an aquifer system.</title>
        <authorList>
            <person name="Anantharaman K."/>
            <person name="Brown C.T."/>
            <person name="Hug L.A."/>
            <person name="Sharon I."/>
            <person name="Castelle C.J."/>
            <person name="Probst A.J."/>
            <person name="Thomas B.C."/>
            <person name="Singh A."/>
            <person name="Wilkins M.J."/>
            <person name="Karaoz U."/>
            <person name="Brodie E.L."/>
            <person name="Williams K.H."/>
            <person name="Hubbard S.S."/>
            <person name="Banfield J.F."/>
        </authorList>
    </citation>
    <scope>NUCLEOTIDE SEQUENCE [LARGE SCALE GENOMIC DNA]</scope>
</reference>
<feature type="binding site" evidence="10">
    <location>
        <position position="157"/>
    </location>
    <ligand>
        <name>substrate</name>
    </ligand>
</feature>
<sequence length="268" mass="29452">MKPLVIIKLGGSVITYKESKTPKARLSVIKTLAKEIAQIVRIGKYRIVLVHGGGSFGHPNVKKFNLHRGMKTAKQKLAYAQTLQNMLDLNEFVVKSLISQAVPVISIVPHGFTEQEQGGFKGFSVKIVKNALEQGLVPVLFGDGVLDTKWGCSVLSGDTIVSYLARKLKAEKVIFLSDVGGIFEQDPKSNPRAKLIPEVNNRNFKKVLKILASTGTSKINITGEMYGKMVAIRRELRKKSIYIIDGLKDKVLTGVLAGKKIGTKIYFS</sequence>
<dbReference type="NCBIfam" id="NF040647">
    <property type="entry name" value="IPPK_Arch"/>
    <property type="match status" value="1"/>
</dbReference>
<dbReference type="Proteomes" id="UP000178272">
    <property type="component" value="Unassembled WGS sequence"/>
</dbReference>
<keyword evidence="5 10" id="KW-0547">Nucleotide-binding</keyword>
<evidence type="ECO:0000256" key="4">
    <source>
        <dbReference type="ARBA" id="ARBA00022679"/>
    </source>
</evidence>
<feature type="binding site" evidence="10">
    <location>
        <position position="54"/>
    </location>
    <ligand>
        <name>ATP</name>
        <dbReference type="ChEBI" id="CHEBI:30616"/>
    </ligand>
</feature>
<feature type="site" description="Transition state stabilizer" evidence="11">
    <location>
        <position position="17"/>
    </location>
</feature>
<dbReference type="Gene3D" id="3.40.1160.10">
    <property type="entry name" value="Acetylglutamate kinase-like"/>
    <property type="match status" value="1"/>
</dbReference>
<keyword evidence="7 10" id="KW-0067">ATP-binding</keyword>
<dbReference type="CDD" id="cd04241">
    <property type="entry name" value="AAK_FomA-like"/>
    <property type="match status" value="1"/>
</dbReference>
<feature type="binding site" evidence="10">
    <location>
        <position position="53"/>
    </location>
    <ligand>
        <name>substrate</name>
    </ligand>
</feature>
<accession>A0A1G1V448</accession>
<dbReference type="GO" id="GO:0016114">
    <property type="term" value="P:terpenoid biosynthetic process"/>
    <property type="evidence" value="ECO:0007669"/>
    <property type="project" value="TreeGrafter"/>
</dbReference>
<evidence type="ECO:0000256" key="1">
    <source>
        <dbReference type="ARBA" id="ARBA00010540"/>
    </source>
</evidence>
<dbReference type="GO" id="GO:0005829">
    <property type="term" value="C:cytosol"/>
    <property type="evidence" value="ECO:0007669"/>
    <property type="project" value="TreeGrafter"/>
</dbReference>
<proteinExistence type="inferred from homology"/>
<dbReference type="InterPro" id="IPR001048">
    <property type="entry name" value="Asp/Glu/Uridylate_kinase"/>
</dbReference>
<comment type="similarity">
    <text evidence="1">Belongs to the isopentenyl phosphate kinase family.</text>
</comment>
<evidence type="ECO:0000256" key="10">
    <source>
        <dbReference type="PIRSR" id="PIRSR016496-1"/>
    </source>
</evidence>
<dbReference type="InterPro" id="IPR024192">
    <property type="entry name" value="Fosfomycin_R_FomA-type"/>
</dbReference>
<keyword evidence="8" id="KW-0414">Isoprene biosynthesis</keyword>
<evidence type="ECO:0000259" key="12">
    <source>
        <dbReference type="Pfam" id="PF00696"/>
    </source>
</evidence>
<evidence type="ECO:0000256" key="11">
    <source>
        <dbReference type="PIRSR" id="PIRSR016496-2"/>
    </source>
</evidence>
<keyword evidence="6" id="KW-0418">Kinase</keyword>
<evidence type="ECO:0000256" key="2">
    <source>
        <dbReference type="ARBA" id="ARBA00012908"/>
    </source>
</evidence>
<evidence type="ECO:0000256" key="5">
    <source>
        <dbReference type="ARBA" id="ARBA00022741"/>
    </source>
</evidence>
<feature type="binding site" evidence="10">
    <location>
        <position position="58"/>
    </location>
    <ligand>
        <name>substrate</name>
    </ligand>
</feature>
<dbReference type="EC" id="2.7.4.26" evidence="2"/>
<protein>
    <recommendedName>
        <fullName evidence="3">Isopentenyl phosphate kinase</fullName>
        <ecNumber evidence="2">2.7.4.26</ecNumber>
    </recommendedName>
</protein>
<dbReference type="SUPFAM" id="SSF53633">
    <property type="entry name" value="Carbamate kinase-like"/>
    <property type="match status" value="1"/>
</dbReference>
<keyword evidence="4" id="KW-0808">Transferase</keyword>
<dbReference type="PIRSF" id="PIRSF016496">
    <property type="entry name" value="Kin_FomA"/>
    <property type="match status" value="1"/>
</dbReference>
<comment type="catalytic activity">
    <reaction evidence="9">
        <text>isopentenyl phosphate + ATP = isopentenyl diphosphate + ADP</text>
        <dbReference type="Rhea" id="RHEA:33963"/>
        <dbReference type="ChEBI" id="CHEBI:30616"/>
        <dbReference type="ChEBI" id="CHEBI:65078"/>
        <dbReference type="ChEBI" id="CHEBI:128769"/>
        <dbReference type="ChEBI" id="CHEBI:456216"/>
        <dbReference type="EC" id="2.7.4.26"/>
    </reaction>
</comment>
<evidence type="ECO:0000256" key="9">
    <source>
        <dbReference type="ARBA" id="ARBA00049063"/>
    </source>
</evidence>
<evidence type="ECO:0000256" key="7">
    <source>
        <dbReference type="ARBA" id="ARBA00022840"/>
    </source>
</evidence>
<comment type="caution">
    <text evidence="13">The sequence shown here is derived from an EMBL/GenBank/DDBJ whole genome shotgun (WGS) entry which is preliminary data.</text>
</comment>
<evidence type="ECO:0000313" key="13">
    <source>
        <dbReference type="EMBL" id="OGY10152.1"/>
    </source>
</evidence>
<dbReference type="PANTHER" id="PTHR43654:SF1">
    <property type="entry name" value="ISOPENTENYL PHOSPHATE KINASE"/>
    <property type="match status" value="1"/>
</dbReference>
<dbReference type="AlphaFoldDB" id="A0A1G1V448"/>
<organism evidence="13 14">
    <name type="scientific">Candidatus Blackburnbacteria bacterium RIFCSPHIGHO2_12_FULL_41_13b</name>
    <dbReference type="NCBI Taxonomy" id="1797517"/>
    <lineage>
        <taxon>Bacteria</taxon>
        <taxon>Candidatus Blackburniibacteriota</taxon>
    </lineage>
</organism>
<dbReference type="EMBL" id="MHCA01000060">
    <property type="protein sequence ID" value="OGY10152.1"/>
    <property type="molecule type" value="Genomic_DNA"/>
</dbReference>
<evidence type="ECO:0000256" key="3">
    <source>
        <dbReference type="ARBA" id="ARBA00017267"/>
    </source>
</evidence>
<feature type="binding site" evidence="10">
    <location>
        <begin position="8"/>
        <end position="12"/>
    </location>
    <ligand>
        <name>ATP</name>
        <dbReference type="ChEBI" id="CHEBI:30616"/>
    </ligand>
</feature>
<dbReference type="STRING" id="1797517.A3F61_02205"/>
<gene>
    <name evidence="13" type="ORF">A3F61_02205</name>
</gene>
<dbReference type="Pfam" id="PF00696">
    <property type="entry name" value="AA_kinase"/>
    <property type="match status" value="1"/>
</dbReference>
<dbReference type="InterPro" id="IPR036393">
    <property type="entry name" value="AceGlu_kinase-like_sf"/>
</dbReference>
<dbReference type="GO" id="GO:0102043">
    <property type="term" value="F:isopentenyl phosphate kinase activity"/>
    <property type="evidence" value="ECO:0007669"/>
    <property type="project" value="UniProtKB-EC"/>
</dbReference>